<dbReference type="PRINTS" id="PR00081">
    <property type="entry name" value="GDHRDH"/>
</dbReference>
<name>A0A512B882_9BACT</name>
<dbReference type="PROSITE" id="PS00061">
    <property type="entry name" value="ADH_SHORT"/>
    <property type="match status" value="1"/>
</dbReference>
<dbReference type="GO" id="GO:0016491">
    <property type="term" value="F:oxidoreductase activity"/>
    <property type="evidence" value="ECO:0007669"/>
    <property type="project" value="UniProtKB-KW"/>
</dbReference>
<sequence length="374" mass="40206">MLLSRLKLATKTEPPIRDGTTGTLIYANILNSTTMKSSTKATMNYKPLQDKTIVITGASSGAGRATAIQFARHGAKIVLAARNIEALDEVEAICREMGALALAVKTDVTDAEEMKTLAATAAEFGGSIDVWVNNAGVLAAGEFTETPIEIHDQVIRTNLMGYIHGAHAVVPYFKRQQYGVLINNISVGGWFPVPYGVGYSASKFGLRGFSEALRGELSQYRNIHVCDLFPAFLDTPGIQHAANYSGKILRPAPPVYDPQKVARSIVSIAQRPKKSVVIGSVTHLLRFAHFLLPAVTRSVTAKVVNAYLEKADAAPETSGNLFAPANYGTSIHGGWNLAADPQPRKRNLITSIAVTGIATGMVIFGIVKMKKKSW</sequence>
<keyword evidence="4" id="KW-0812">Transmembrane</keyword>
<dbReference type="InterPro" id="IPR020904">
    <property type="entry name" value="Sc_DH/Rdtase_CS"/>
</dbReference>
<reference evidence="5 6" key="1">
    <citation type="submission" date="2019-07" db="EMBL/GenBank/DDBJ databases">
        <title>Whole genome shotgun sequence of Segetibacter aerophilus NBRC 106135.</title>
        <authorList>
            <person name="Hosoyama A."/>
            <person name="Uohara A."/>
            <person name="Ohji S."/>
            <person name="Ichikawa N."/>
        </authorList>
    </citation>
    <scope>NUCLEOTIDE SEQUENCE [LARGE SCALE GENOMIC DNA]</scope>
    <source>
        <strain evidence="5 6">NBRC 106135</strain>
    </source>
</reference>
<keyword evidence="4" id="KW-1133">Transmembrane helix</keyword>
<protein>
    <submittedName>
        <fullName evidence="5">Short-chain dehydrogenase</fullName>
    </submittedName>
</protein>
<gene>
    <name evidence="5" type="ORF">SAE01_06250</name>
</gene>
<comment type="similarity">
    <text evidence="1 3">Belongs to the short-chain dehydrogenases/reductases (SDR) family.</text>
</comment>
<dbReference type="AlphaFoldDB" id="A0A512B882"/>
<organism evidence="5 6">
    <name type="scientific">Segetibacter aerophilus</name>
    <dbReference type="NCBI Taxonomy" id="670293"/>
    <lineage>
        <taxon>Bacteria</taxon>
        <taxon>Pseudomonadati</taxon>
        <taxon>Bacteroidota</taxon>
        <taxon>Chitinophagia</taxon>
        <taxon>Chitinophagales</taxon>
        <taxon>Chitinophagaceae</taxon>
        <taxon>Segetibacter</taxon>
    </lineage>
</organism>
<keyword evidence="2" id="KW-0560">Oxidoreductase</keyword>
<evidence type="ECO:0000256" key="4">
    <source>
        <dbReference type="SAM" id="Phobius"/>
    </source>
</evidence>
<dbReference type="PANTHER" id="PTHR44196:SF1">
    <property type="entry name" value="DEHYDROGENASE_REDUCTASE SDR FAMILY MEMBER 7B"/>
    <property type="match status" value="1"/>
</dbReference>
<evidence type="ECO:0000256" key="2">
    <source>
        <dbReference type="ARBA" id="ARBA00023002"/>
    </source>
</evidence>
<dbReference type="PRINTS" id="PR00080">
    <property type="entry name" value="SDRFAMILY"/>
</dbReference>
<accession>A0A512B882</accession>
<evidence type="ECO:0000313" key="6">
    <source>
        <dbReference type="Proteomes" id="UP000321513"/>
    </source>
</evidence>
<evidence type="ECO:0000256" key="1">
    <source>
        <dbReference type="ARBA" id="ARBA00006484"/>
    </source>
</evidence>
<dbReference type="EMBL" id="BJYT01000001">
    <property type="protein sequence ID" value="GEO08129.1"/>
    <property type="molecule type" value="Genomic_DNA"/>
</dbReference>
<dbReference type="Proteomes" id="UP000321513">
    <property type="component" value="Unassembled WGS sequence"/>
</dbReference>
<feature type="transmembrane region" description="Helical" evidence="4">
    <location>
        <begin position="348"/>
        <end position="367"/>
    </location>
</feature>
<keyword evidence="4" id="KW-0472">Membrane</keyword>
<evidence type="ECO:0000313" key="5">
    <source>
        <dbReference type="EMBL" id="GEO08129.1"/>
    </source>
</evidence>
<dbReference type="Pfam" id="PF00106">
    <property type="entry name" value="adh_short"/>
    <property type="match status" value="1"/>
</dbReference>
<dbReference type="GO" id="GO:0016020">
    <property type="term" value="C:membrane"/>
    <property type="evidence" value="ECO:0007669"/>
    <property type="project" value="TreeGrafter"/>
</dbReference>
<dbReference type="Gene3D" id="3.40.50.720">
    <property type="entry name" value="NAD(P)-binding Rossmann-like Domain"/>
    <property type="match status" value="1"/>
</dbReference>
<dbReference type="PANTHER" id="PTHR44196">
    <property type="entry name" value="DEHYDROGENASE/REDUCTASE SDR FAMILY MEMBER 7B"/>
    <property type="match status" value="1"/>
</dbReference>
<evidence type="ECO:0000256" key="3">
    <source>
        <dbReference type="RuleBase" id="RU000363"/>
    </source>
</evidence>
<comment type="caution">
    <text evidence="5">The sequence shown here is derived from an EMBL/GenBank/DDBJ whole genome shotgun (WGS) entry which is preliminary data.</text>
</comment>
<dbReference type="NCBIfam" id="NF004792">
    <property type="entry name" value="PRK06139.1"/>
    <property type="match status" value="1"/>
</dbReference>
<keyword evidence="6" id="KW-1185">Reference proteome</keyword>
<dbReference type="InterPro" id="IPR002347">
    <property type="entry name" value="SDR_fam"/>
</dbReference>
<proteinExistence type="inferred from homology"/>
<dbReference type="SUPFAM" id="SSF51735">
    <property type="entry name" value="NAD(P)-binding Rossmann-fold domains"/>
    <property type="match status" value="1"/>
</dbReference>
<dbReference type="InterPro" id="IPR036291">
    <property type="entry name" value="NAD(P)-bd_dom_sf"/>
</dbReference>